<dbReference type="InParanoid" id="E9GLM4"/>
<feature type="chain" id="PRO_5003241324" description="Vitellogenin domain-containing protein" evidence="1">
    <location>
        <begin position="23"/>
        <end position="67"/>
    </location>
</feature>
<dbReference type="KEGG" id="dpx:DAPPUDRAFT_244717"/>
<reference evidence="2 3" key="1">
    <citation type="journal article" date="2011" name="Science">
        <title>The ecoresponsive genome of Daphnia pulex.</title>
        <authorList>
            <person name="Colbourne J.K."/>
            <person name="Pfrender M.E."/>
            <person name="Gilbert D."/>
            <person name="Thomas W.K."/>
            <person name="Tucker A."/>
            <person name="Oakley T.H."/>
            <person name="Tokishita S."/>
            <person name="Aerts A."/>
            <person name="Arnold G.J."/>
            <person name="Basu M.K."/>
            <person name="Bauer D.J."/>
            <person name="Caceres C.E."/>
            <person name="Carmel L."/>
            <person name="Casola C."/>
            <person name="Choi J.H."/>
            <person name="Detter J.C."/>
            <person name="Dong Q."/>
            <person name="Dusheyko S."/>
            <person name="Eads B.D."/>
            <person name="Frohlich T."/>
            <person name="Geiler-Samerotte K.A."/>
            <person name="Gerlach D."/>
            <person name="Hatcher P."/>
            <person name="Jogdeo S."/>
            <person name="Krijgsveld J."/>
            <person name="Kriventseva E.V."/>
            <person name="Kultz D."/>
            <person name="Laforsch C."/>
            <person name="Lindquist E."/>
            <person name="Lopez J."/>
            <person name="Manak J.R."/>
            <person name="Muller J."/>
            <person name="Pangilinan J."/>
            <person name="Patwardhan R.P."/>
            <person name="Pitluck S."/>
            <person name="Pritham E.J."/>
            <person name="Rechtsteiner A."/>
            <person name="Rho M."/>
            <person name="Rogozin I.B."/>
            <person name="Sakarya O."/>
            <person name="Salamov A."/>
            <person name="Schaack S."/>
            <person name="Shapiro H."/>
            <person name="Shiga Y."/>
            <person name="Skalitzky C."/>
            <person name="Smith Z."/>
            <person name="Souvorov A."/>
            <person name="Sung W."/>
            <person name="Tang Z."/>
            <person name="Tsuchiya D."/>
            <person name="Tu H."/>
            <person name="Vos H."/>
            <person name="Wang M."/>
            <person name="Wolf Y.I."/>
            <person name="Yamagata H."/>
            <person name="Yamada T."/>
            <person name="Ye Y."/>
            <person name="Shaw J.R."/>
            <person name="Andrews J."/>
            <person name="Crease T.J."/>
            <person name="Tang H."/>
            <person name="Lucas S.M."/>
            <person name="Robertson H.M."/>
            <person name="Bork P."/>
            <person name="Koonin E.V."/>
            <person name="Zdobnov E.M."/>
            <person name="Grigoriev I.V."/>
            <person name="Lynch M."/>
            <person name="Boore J.L."/>
        </authorList>
    </citation>
    <scope>NUCLEOTIDE SEQUENCE [LARGE SCALE GENOMIC DNA]</scope>
</reference>
<dbReference type="HOGENOM" id="CLU_2815031_0_0_1"/>
<feature type="signal peptide" evidence="1">
    <location>
        <begin position="1"/>
        <end position="22"/>
    </location>
</feature>
<evidence type="ECO:0000313" key="3">
    <source>
        <dbReference type="Proteomes" id="UP000000305"/>
    </source>
</evidence>
<evidence type="ECO:0008006" key="4">
    <source>
        <dbReference type="Google" id="ProtNLM"/>
    </source>
</evidence>
<dbReference type="Proteomes" id="UP000000305">
    <property type="component" value="Unassembled WGS sequence"/>
</dbReference>
<keyword evidence="1" id="KW-0732">Signal</keyword>
<dbReference type="AlphaFoldDB" id="E9GLM4"/>
<dbReference type="EMBL" id="GL732551">
    <property type="protein sequence ID" value="EFX79536.1"/>
    <property type="molecule type" value="Genomic_DNA"/>
</dbReference>
<name>E9GLM4_DAPPU</name>
<keyword evidence="3" id="KW-1185">Reference proteome</keyword>
<organism evidence="2 3">
    <name type="scientific">Daphnia pulex</name>
    <name type="common">Water flea</name>
    <dbReference type="NCBI Taxonomy" id="6669"/>
    <lineage>
        <taxon>Eukaryota</taxon>
        <taxon>Metazoa</taxon>
        <taxon>Ecdysozoa</taxon>
        <taxon>Arthropoda</taxon>
        <taxon>Crustacea</taxon>
        <taxon>Branchiopoda</taxon>
        <taxon>Diplostraca</taxon>
        <taxon>Cladocera</taxon>
        <taxon>Anomopoda</taxon>
        <taxon>Daphniidae</taxon>
        <taxon>Daphnia</taxon>
    </lineage>
</organism>
<accession>E9GLM4</accession>
<evidence type="ECO:0000313" key="2">
    <source>
        <dbReference type="EMBL" id="EFX79536.1"/>
    </source>
</evidence>
<protein>
    <recommendedName>
        <fullName evidence="4">Vitellogenin domain-containing protein</fullName>
    </recommendedName>
</protein>
<evidence type="ECO:0000256" key="1">
    <source>
        <dbReference type="SAM" id="SignalP"/>
    </source>
</evidence>
<proteinExistence type="predicted"/>
<sequence>MNPKVILFLLVLVVADVLTAAAQDENDQMWDYPETESGIVVNYRLVRLSRAAEPGMISSRFSRWLFG</sequence>
<gene>
    <name evidence="2" type="ORF">DAPPUDRAFT_244717</name>
</gene>